<sequence>MSTTRPRRRSPSPTFIGALIGVGCALVVPPRMMLTAEGTIAWLLAWSGTGLVAGAVVEAVASRVRGRDAA</sequence>
<dbReference type="PROSITE" id="PS51257">
    <property type="entry name" value="PROKAR_LIPOPROTEIN"/>
    <property type="match status" value="1"/>
</dbReference>
<keyword evidence="1" id="KW-0472">Membrane</keyword>
<dbReference type="Proteomes" id="UP000324233">
    <property type="component" value="Chromosome"/>
</dbReference>
<dbReference type="EMBL" id="CP042997">
    <property type="protein sequence ID" value="QEH34912.1"/>
    <property type="molecule type" value="Genomic_DNA"/>
</dbReference>
<evidence type="ECO:0000313" key="2">
    <source>
        <dbReference type="EMBL" id="QEH34912.1"/>
    </source>
</evidence>
<dbReference type="AlphaFoldDB" id="A0A5B9W2U8"/>
<gene>
    <name evidence="2" type="ORF">OJF2_34570</name>
</gene>
<dbReference type="RefSeq" id="WP_148594775.1">
    <property type="nucleotide sequence ID" value="NZ_CP042997.1"/>
</dbReference>
<reference evidence="2 3" key="1">
    <citation type="submission" date="2019-08" db="EMBL/GenBank/DDBJ databases">
        <title>Deep-cultivation of Planctomycetes and their phenomic and genomic characterization uncovers novel biology.</title>
        <authorList>
            <person name="Wiegand S."/>
            <person name="Jogler M."/>
            <person name="Boedeker C."/>
            <person name="Pinto D."/>
            <person name="Vollmers J."/>
            <person name="Rivas-Marin E."/>
            <person name="Kohn T."/>
            <person name="Peeters S.H."/>
            <person name="Heuer A."/>
            <person name="Rast P."/>
            <person name="Oberbeckmann S."/>
            <person name="Bunk B."/>
            <person name="Jeske O."/>
            <person name="Meyerdierks A."/>
            <person name="Storesund J.E."/>
            <person name="Kallscheuer N."/>
            <person name="Luecker S."/>
            <person name="Lage O.M."/>
            <person name="Pohl T."/>
            <person name="Merkel B.J."/>
            <person name="Hornburger P."/>
            <person name="Mueller R.-W."/>
            <person name="Bruemmer F."/>
            <person name="Labrenz M."/>
            <person name="Spormann A.M."/>
            <person name="Op den Camp H."/>
            <person name="Overmann J."/>
            <person name="Amann R."/>
            <person name="Jetten M.S.M."/>
            <person name="Mascher T."/>
            <person name="Medema M.H."/>
            <person name="Devos D.P."/>
            <person name="Kaster A.-K."/>
            <person name="Ovreas L."/>
            <person name="Rohde M."/>
            <person name="Galperin M.Y."/>
            <person name="Jogler C."/>
        </authorList>
    </citation>
    <scope>NUCLEOTIDE SEQUENCE [LARGE SCALE GENOMIC DNA]</scope>
    <source>
        <strain evidence="2 3">OJF2</strain>
    </source>
</reference>
<dbReference type="KEGG" id="agv:OJF2_34570"/>
<accession>A0A5B9W2U8</accession>
<organism evidence="2 3">
    <name type="scientific">Aquisphaera giovannonii</name>
    <dbReference type="NCBI Taxonomy" id="406548"/>
    <lineage>
        <taxon>Bacteria</taxon>
        <taxon>Pseudomonadati</taxon>
        <taxon>Planctomycetota</taxon>
        <taxon>Planctomycetia</taxon>
        <taxon>Isosphaerales</taxon>
        <taxon>Isosphaeraceae</taxon>
        <taxon>Aquisphaera</taxon>
    </lineage>
</organism>
<feature type="transmembrane region" description="Helical" evidence="1">
    <location>
        <begin position="12"/>
        <end position="28"/>
    </location>
</feature>
<keyword evidence="1" id="KW-0812">Transmembrane</keyword>
<protein>
    <submittedName>
        <fullName evidence="2">Uncharacterized protein</fullName>
    </submittedName>
</protein>
<keyword evidence="3" id="KW-1185">Reference proteome</keyword>
<name>A0A5B9W2U8_9BACT</name>
<evidence type="ECO:0000313" key="3">
    <source>
        <dbReference type="Proteomes" id="UP000324233"/>
    </source>
</evidence>
<evidence type="ECO:0000256" key="1">
    <source>
        <dbReference type="SAM" id="Phobius"/>
    </source>
</evidence>
<feature type="transmembrane region" description="Helical" evidence="1">
    <location>
        <begin position="40"/>
        <end position="61"/>
    </location>
</feature>
<proteinExistence type="predicted"/>
<keyword evidence="1" id="KW-1133">Transmembrane helix</keyword>